<organism evidence="2 3">
    <name type="scientific">Dryococelus australis</name>
    <dbReference type="NCBI Taxonomy" id="614101"/>
    <lineage>
        <taxon>Eukaryota</taxon>
        <taxon>Metazoa</taxon>
        <taxon>Ecdysozoa</taxon>
        <taxon>Arthropoda</taxon>
        <taxon>Hexapoda</taxon>
        <taxon>Insecta</taxon>
        <taxon>Pterygota</taxon>
        <taxon>Neoptera</taxon>
        <taxon>Polyneoptera</taxon>
        <taxon>Phasmatodea</taxon>
        <taxon>Verophasmatodea</taxon>
        <taxon>Anareolatae</taxon>
        <taxon>Phasmatidae</taxon>
        <taxon>Eurycanthinae</taxon>
        <taxon>Dryococelus</taxon>
    </lineage>
</organism>
<feature type="compositionally biased region" description="Basic residues" evidence="1">
    <location>
        <begin position="178"/>
        <end position="187"/>
    </location>
</feature>
<accession>A0ABQ9GK51</accession>
<evidence type="ECO:0000313" key="2">
    <source>
        <dbReference type="EMBL" id="KAJ8872405.1"/>
    </source>
</evidence>
<reference evidence="2 3" key="1">
    <citation type="submission" date="2023-02" db="EMBL/GenBank/DDBJ databases">
        <title>LHISI_Scaffold_Assembly.</title>
        <authorList>
            <person name="Stuart O.P."/>
            <person name="Cleave R."/>
            <person name="Magrath M.J.L."/>
            <person name="Mikheyev A.S."/>
        </authorList>
    </citation>
    <scope>NUCLEOTIDE SEQUENCE [LARGE SCALE GENOMIC DNA]</scope>
    <source>
        <strain evidence="2">Daus_M_001</strain>
        <tissue evidence="2">Leg muscle</tissue>
    </source>
</reference>
<keyword evidence="3" id="KW-1185">Reference proteome</keyword>
<dbReference type="Proteomes" id="UP001159363">
    <property type="component" value="Chromosome 10"/>
</dbReference>
<feature type="region of interest" description="Disordered" evidence="1">
    <location>
        <begin position="1"/>
        <end position="21"/>
    </location>
</feature>
<protein>
    <submittedName>
        <fullName evidence="2">Uncharacterized protein</fullName>
    </submittedName>
</protein>
<feature type="compositionally biased region" description="Basic and acidic residues" evidence="1">
    <location>
        <begin position="1"/>
        <end position="10"/>
    </location>
</feature>
<proteinExistence type="predicted"/>
<evidence type="ECO:0000256" key="1">
    <source>
        <dbReference type="SAM" id="MobiDB-lite"/>
    </source>
</evidence>
<feature type="compositionally biased region" description="Polar residues" evidence="1">
    <location>
        <begin position="166"/>
        <end position="176"/>
    </location>
</feature>
<dbReference type="EMBL" id="JARBHB010000011">
    <property type="protein sequence ID" value="KAJ8872405.1"/>
    <property type="molecule type" value="Genomic_DNA"/>
</dbReference>
<evidence type="ECO:0000313" key="3">
    <source>
        <dbReference type="Proteomes" id="UP001159363"/>
    </source>
</evidence>
<name>A0ABQ9GK51_9NEOP</name>
<feature type="region of interest" description="Disordered" evidence="1">
    <location>
        <begin position="166"/>
        <end position="187"/>
    </location>
</feature>
<comment type="caution">
    <text evidence="2">The sequence shown here is derived from an EMBL/GenBank/DDBJ whole genome shotgun (WGS) entry which is preliminary data.</text>
</comment>
<gene>
    <name evidence="2" type="ORF">PR048_026009</name>
</gene>
<sequence>MEQHRNERGRKGGHAQENPTPSIIVWHDSQAKTHLLSQLMINVVVSVKLWAVRNSCLVRQACPEHSILRQYSSSMCLEIKNAQSSNPRSKWKQLKGLFRRKTGHSSITTTSGLSLANRNKEAWSNEGVIHRLAASTMSNPNTLAHTSDAIFTAAKADAMFQENSTRLVNSPPTTRPQKIGRKGTRHSSVRELEGQRLCLCALPQSTYLLQSQKLKDLLQPGGFGSWVNNPRPEYRRILIYQKSQHQLSLDGAGAQFLPTTSQYFLNNLNEEMEKQDRANNRVACSTCRRDKRKVYNVDEQESTPTTAKCLPSPWQQWVRAEVRSSWSSMS</sequence>